<comment type="caution">
    <text evidence="13">The sequence shown here is derived from an EMBL/GenBank/DDBJ whole genome shotgun (WGS) entry which is preliminary data.</text>
</comment>
<dbReference type="EMBL" id="SIJB01000028">
    <property type="protein sequence ID" value="NBI29802.1"/>
    <property type="molecule type" value="Genomic_DNA"/>
</dbReference>
<keyword evidence="4" id="KW-0479">Metal-binding</keyword>
<evidence type="ECO:0000313" key="13">
    <source>
        <dbReference type="EMBL" id="NBI29802.1"/>
    </source>
</evidence>
<keyword evidence="3" id="KW-0808">Transferase</keyword>
<dbReference type="InterPro" id="IPR051804">
    <property type="entry name" value="Carb_Metab_Reg_Kinase/Isom"/>
</dbReference>
<dbReference type="GO" id="GO:0008865">
    <property type="term" value="F:fructokinase activity"/>
    <property type="evidence" value="ECO:0007669"/>
    <property type="project" value="UniProtKB-EC"/>
</dbReference>
<evidence type="ECO:0000256" key="11">
    <source>
        <dbReference type="ARBA" id="ARBA00038887"/>
    </source>
</evidence>
<evidence type="ECO:0000256" key="9">
    <source>
        <dbReference type="ARBA" id="ARBA00022842"/>
    </source>
</evidence>
<dbReference type="SUPFAM" id="SSF53067">
    <property type="entry name" value="Actin-like ATPase domain"/>
    <property type="match status" value="1"/>
</dbReference>
<keyword evidence="9" id="KW-0460">Magnesium</keyword>
<dbReference type="PANTHER" id="PTHR42742:SF3">
    <property type="entry name" value="FRUCTOKINASE"/>
    <property type="match status" value="1"/>
</dbReference>
<dbReference type="Proteomes" id="UP000448943">
    <property type="component" value="Unassembled WGS sequence"/>
</dbReference>
<evidence type="ECO:0000256" key="2">
    <source>
        <dbReference type="ARBA" id="ARBA00006479"/>
    </source>
</evidence>
<keyword evidence="5" id="KW-0547">Nucleotide-binding</keyword>
<dbReference type="InterPro" id="IPR043129">
    <property type="entry name" value="ATPase_NBD"/>
</dbReference>
<evidence type="ECO:0000256" key="10">
    <source>
        <dbReference type="ARBA" id="ARBA00023277"/>
    </source>
</evidence>
<proteinExistence type="inferred from homology"/>
<dbReference type="PANTHER" id="PTHR42742">
    <property type="entry name" value="TRANSCRIPTIONAL REPRESSOR MPRA"/>
    <property type="match status" value="1"/>
</dbReference>
<evidence type="ECO:0000256" key="1">
    <source>
        <dbReference type="ARBA" id="ARBA00001946"/>
    </source>
</evidence>
<evidence type="ECO:0000313" key="14">
    <source>
        <dbReference type="Proteomes" id="UP000448943"/>
    </source>
</evidence>
<protein>
    <recommendedName>
        <fullName evidence="11">fructokinase</fullName>
        <ecNumber evidence="11">2.7.1.4</ecNumber>
    </recommendedName>
</protein>
<dbReference type="AlphaFoldDB" id="A0A6N9Q4R0"/>
<dbReference type="OrthoDB" id="9783435at2"/>
<dbReference type="RefSeq" id="WP_160646612.1">
    <property type="nucleotide sequence ID" value="NZ_SIJB01000028.1"/>
</dbReference>
<accession>A0A6N9Q4R0</accession>
<sequence length="294" mass="31749">MIIGGIEAGGTKFVCGIGNEKGEITNRISIPTTNPTETMDQVKHFFRGTPLDAIGVGSFGPIDLNRNSGTYGYIKNSPKVEWKDFDFAGAISSIWNVPIGFDTDVNAAALAESIWGAAEGLSSCLYITIGTGIGAGMIVQGSMLSGISHPEMGHIRVRRHPKDHYEGCCPYHHDCLEGLAAGPALEERWGKKGVALKGVDQVWELEAYYLSEALVNFILTLSPMKIVLGGGVMKQHQLFPLIQKMVQYKLNGYLSFNELSQENIAQYIVPPGLGDDAGLKGALALAMRAYQSKL</sequence>
<evidence type="ECO:0000256" key="3">
    <source>
        <dbReference type="ARBA" id="ARBA00022679"/>
    </source>
</evidence>
<dbReference type="InterPro" id="IPR049874">
    <property type="entry name" value="ROK_cs"/>
</dbReference>
<evidence type="ECO:0000256" key="12">
    <source>
        <dbReference type="ARBA" id="ARBA00048451"/>
    </source>
</evidence>
<dbReference type="PROSITE" id="PS01125">
    <property type="entry name" value="ROK"/>
    <property type="match status" value="1"/>
</dbReference>
<comment type="similarity">
    <text evidence="2">Belongs to the ROK (NagC/XylR) family.</text>
</comment>
<dbReference type="GO" id="GO:0005524">
    <property type="term" value="F:ATP binding"/>
    <property type="evidence" value="ECO:0007669"/>
    <property type="project" value="UniProtKB-KW"/>
</dbReference>
<dbReference type="FunFam" id="3.30.420.40:FF:000153">
    <property type="entry name" value="Putative fructokinase"/>
    <property type="match status" value="1"/>
</dbReference>
<dbReference type="Pfam" id="PF00480">
    <property type="entry name" value="ROK"/>
    <property type="match status" value="1"/>
</dbReference>
<evidence type="ECO:0000256" key="6">
    <source>
        <dbReference type="ARBA" id="ARBA00022777"/>
    </source>
</evidence>
<keyword evidence="8" id="KW-0067">ATP-binding</keyword>
<comment type="cofactor">
    <cofactor evidence="1">
        <name>Mg(2+)</name>
        <dbReference type="ChEBI" id="CHEBI:18420"/>
    </cofactor>
</comment>
<keyword evidence="14" id="KW-1185">Reference proteome</keyword>
<comment type="catalytic activity">
    <reaction evidence="12">
        <text>D-fructose + ATP = D-fructose 6-phosphate + ADP + H(+)</text>
        <dbReference type="Rhea" id="RHEA:16125"/>
        <dbReference type="ChEBI" id="CHEBI:15378"/>
        <dbReference type="ChEBI" id="CHEBI:30616"/>
        <dbReference type="ChEBI" id="CHEBI:37721"/>
        <dbReference type="ChEBI" id="CHEBI:61527"/>
        <dbReference type="ChEBI" id="CHEBI:456216"/>
        <dbReference type="EC" id="2.7.1.4"/>
    </reaction>
</comment>
<dbReference type="Gene3D" id="3.30.420.40">
    <property type="match status" value="2"/>
</dbReference>
<keyword evidence="10" id="KW-0119">Carbohydrate metabolism</keyword>
<keyword evidence="7" id="KW-0862">Zinc</keyword>
<gene>
    <name evidence="13" type="ORF">ERL59_12625</name>
</gene>
<evidence type="ECO:0000256" key="8">
    <source>
        <dbReference type="ARBA" id="ARBA00022840"/>
    </source>
</evidence>
<dbReference type="GO" id="GO:0046872">
    <property type="term" value="F:metal ion binding"/>
    <property type="evidence" value="ECO:0007669"/>
    <property type="project" value="UniProtKB-KW"/>
</dbReference>
<evidence type="ECO:0000256" key="4">
    <source>
        <dbReference type="ARBA" id="ARBA00022723"/>
    </source>
</evidence>
<keyword evidence="6" id="KW-0418">Kinase</keyword>
<evidence type="ECO:0000256" key="5">
    <source>
        <dbReference type="ARBA" id="ARBA00022741"/>
    </source>
</evidence>
<dbReference type="InterPro" id="IPR000600">
    <property type="entry name" value="ROK"/>
</dbReference>
<dbReference type="EC" id="2.7.1.4" evidence="11"/>
<organism evidence="13 14">
    <name type="scientific">Chengkuizengella marina</name>
    <dbReference type="NCBI Taxonomy" id="2507566"/>
    <lineage>
        <taxon>Bacteria</taxon>
        <taxon>Bacillati</taxon>
        <taxon>Bacillota</taxon>
        <taxon>Bacilli</taxon>
        <taxon>Bacillales</taxon>
        <taxon>Paenibacillaceae</taxon>
        <taxon>Chengkuizengella</taxon>
    </lineage>
</organism>
<dbReference type="FunFam" id="3.30.420.40:FF:000136">
    <property type="entry name" value="Putative fructokinase"/>
    <property type="match status" value="1"/>
</dbReference>
<evidence type="ECO:0000256" key="7">
    <source>
        <dbReference type="ARBA" id="ARBA00022833"/>
    </source>
</evidence>
<name>A0A6N9Q4R0_9BACL</name>
<reference evidence="13 14" key="1">
    <citation type="submission" date="2019-01" db="EMBL/GenBank/DDBJ databases">
        <title>Chengkuizengella sp. nov., isolated from deep-sea sediment of East Pacific Ocean.</title>
        <authorList>
            <person name="Yang J."/>
            <person name="Lai Q."/>
            <person name="Shao Z."/>
        </authorList>
    </citation>
    <scope>NUCLEOTIDE SEQUENCE [LARGE SCALE GENOMIC DNA]</scope>
    <source>
        <strain evidence="13 14">YPA3-1-1</strain>
    </source>
</reference>
<dbReference type="CDD" id="cd24067">
    <property type="entry name" value="ASKHA_NBD_ROK_BsFRK-like"/>
    <property type="match status" value="1"/>
</dbReference>